<dbReference type="InterPro" id="IPR027417">
    <property type="entry name" value="P-loop_NTPase"/>
</dbReference>
<dbReference type="Gene3D" id="3.40.50.300">
    <property type="entry name" value="P-loop containing nucleotide triphosphate hydrolases"/>
    <property type="match status" value="2"/>
</dbReference>
<organism evidence="10 11">
    <name type="scientific">Novibacillus thermophilus</name>
    <dbReference type="NCBI Taxonomy" id="1471761"/>
    <lineage>
        <taxon>Bacteria</taxon>
        <taxon>Bacillati</taxon>
        <taxon>Bacillota</taxon>
        <taxon>Bacilli</taxon>
        <taxon>Bacillales</taxon>
        <taxon>Thermoactinomycetaceae</taxon>
        <taxon>Novibacillus</taxon>
    </lineage>
</organism>
<name>A0A1U9K3M7_9BACL</name>
<proteinExistence type="inferred from homology"/>
<dbReference type="PROSITE" id="PS50893">
    <property type="entry name" value="ABC_TRANSPORTER_2"/>
    <property type="match status" value="2"/>
</dbReference>
<keyword evidence="6 10" id="KW-0067">ATP-binding</keyword>
<evidence type="ECO:0000259" key="9">
    <source>
        <dbReference type="PROSITE" id="PS50893"/>
    </source>
</evidence>
<dbReference type="GO" id="GO:0043190">
    <property type="term" value="C:ATP-binding cassette (ABC) transporter complex"/>
    <property type="evidence" value="ECO:0007669"/>
    <property type="project" value="TreeGrafter"/>
</dbReference>
<feature type="domain" description="ABC transporter" evidence="9">
    <location>
        <begin position="314"/>
        <end position="551"/>
    </location>
</feature>
<keyword evidence="5" id="KW-0547">Nucleotide-binding</keyword>
<dbReference type="STRING" id="1471761.B0W44_01405"/>
<evidence type="ECO:0000256" key="1">
    <source>
        <dbReference type="ARBA" id="ARBA00004202"/>
    </source>
</evidence>
<dbReference type="PANTHER" id="PTHR43553">
    <property type="entry name" value="HEAVY METAL TRANSPORTER"/>
    <property type="match status" value="1"/>
</dbReference>
<gene>
    <name evidence="10" type="ORF">B0W44_01405</name>
</gene>
<dbReference type="InterPro" id="IPR003593">
    <property type="entry name" value="AAA+_ATPase"/>
</dbReference>
<evidence type="ECO:0000313" key="10">
    <source>
        <dbReference type="EMBL" id="AQS54638.1"/>
    </source>
</evidence>
<evidence type="ECO:0000313" key="11">
    <source>
        <dbReference type="Proteomes" id="UP000188603"/>
    </source>
</evidence>
<accession>A0A1U9K3M7</accession>
<keyword evidence="8" id="KW-0472">Membrane</keyword>
<evidence type="ECO:0000256" key="4">
    <source>
        <dbReference type="ARBA" id="ARBA00022475"/>
    </source>
</evidence>
<dbReference type="InterPro" id="IPR050095">
    <property type="entry name" value="ECF_ABC_transporter_ATP-bd"/>
</dbReference>
<dbReference type="InterPro" id="IPR015856">
    <property type="entry name" value="ABC_transpr_CbiO/EcfA_su"/>
</dbReference>
<comment type="subcellular location">
    <subcellularLocation>
        <location evidence="1">Cell membrane</location>
        <topology evidence="1">Peripheral membrane protein</topology>
    </subcellularLocation>
</comment>
<dbReference type="KEGG" id="ntr:B0W44_01405"/>
<evidence type="ECO:0000256" key="7">
    <source>
        <dbReference type="ARBA" id="ARBA00022967"/>
    </source>
</evidence>
<sequence length="580" mass="64727">MQARKDRECTRLKAVVWKNFSFLYRGEADDALHDINLAIEPGQFVAVVGASGAGKSTLSFTLNGLIPHFQKGRLTGTVTVFGKDVQQKKVNDMAQDVGLVFQDFESQLFSTNVKLEVAFGPENFELPWQEIDERVKAWLQNVGLEEFQDRDPSSLSGGQKQRLAIASVLALKPKLLSLDEPTTDLDPEGKDHIFRIAHQLKRETDMTIIMAEHETERIMGAADRVVVLDRGQIVMDGTPADVFSQTEQLRQWGIAPLQGVELLEEIGAPLPEQLTEEHLLEALDQAAPRIDEAQYKKLLDGDSAYVQSLGEPLVEVKELTHVYSGAPPGTPPAVDRVSLDIQKGDFVAVLGQNGSGKTTLVKHFNGLLKPTAGTVSFRKKTTEDTSIYELGQHIGYVFQNPDHQIFAETVFDEVAFGCRMQRLPEEELNVRVADALEAVSLSGYEERDPFSLTKGERQRVAVASVLSLKPEVLIFDEPTTGLDYRQQRSMMGLIQKLNEEGHTVIMVTHQMDIVAEYAKRVIVMKDGKLLLQGRTREVFAQEDVLKQAHLDVPFVTRWSNRLQKTLLSVAEAKRVFVKEA</sequence>
<dbReference type="GO" id="GO:0015087">
    <property type="term" value="F:cobalt ion transmembrane transporter activity"/>
    <property type="evidence" value="ECO:0007669"/>
    <property type="project" value="UniProtKB-ARBA"/>
</dbReference>
<dbReference type="GO" id="GO:0016887">
    <property type="term" value="F:ATP hydrolysis activity"/>
    <property type="evidence" value="ECO:0007669"/>
    <property type="project" value="InterPro"/>
</dbReference>
<keyword evidence="7" id="KW-1278">Translocase</keyword>
<dbReference type="PROSITE" id="PS00211">
    <property type="entry name" value="ABC_TRANSPORTER_1"/>
    <property type="match status" value="1"/>
</dbReference>
<dbReference type="SMART" id="SM00382">
    <property type="entry name" value="AAA"/>
    <property type="match status" value="2"/>
</dbReference>
<dbReference type="Proteomes" id="UP000188603">
    <property type="component" value="Chromosome"/>
</dbReference>
<dbReference type="FunFam" id="3.40.50.300:FF:000224">
    <property type="entry name" value="Energy-coupling factor transporter ATP-binding protein EcfA"/>
    <property type="match status" value="2"/>
</dbReference>
<dbReference type="GO" id="GO:0005524">
    <property type="term" value="F:ATP binding"/>
    <property type="evidence" value="ECO:0007669"/>
    <property type="project" value="UniProtKB-KW"/>
</dbReference>
<dbReference type="EMBL" id="CP019699">
    <property type="protein sequence ID" value="AQS54638.1"/>
    <property type="molecule type" value="Genomic_DNA"/>
</dbReference>
<evidence type="ECO:0000256" key="3">
    <source>
        <dbReference type="ARBA" id="ARBA00022448"/>
    </source>
</evidence>
<feature type="domain" description="ABC transporter" evidence="9">
    <location>
        <begin position="10"/>
        <end position="255"/>
    </location>
</feature>
<dbReference type="GO" id="GO:0042626">
    <property type="term" value="F:ATPase-coupled transmembrane transporter activity"/>
    <property type="evidence" value="ECO:0007669"/>
    <property type="project" value="TreeGrafter"/>
</dbReference>
<protein>
    <submittedName>
        <fullName evidence="10">Cobalt ABC transporter ATP-binding protein</fullName>
    </submittedName>
</protein>
<dbReference type="PANTHER" id="PTHR43553:SF21">
    <property type="entry name" value="ABC TRANSPORTER ATP-BINDING PROTEIN MA_1418-RELATED"/>
    <property type="match status" value="1"/>
</dbReference>
<keyword evidence="11" id="KW-1185">Reference proteome</keyword>
<evidence type="ECO:0000256" key="8">
    <source>
        <dbReference type="ARBA" id="ARBA00023136"/>
    </source>
</evidence>
<dbReference type="AlphaFoldDB" id="A0A1U9K3M7"/>
<keyword evidence="3" id="KW-0813">Transport</keyword>
<evidence type="ECO:0000256" key="2">
    <source>
        <dbReference type="ARBA" id="ARBA00005417"/>
    </source>
</evidence>
<dbReference type="OrthoDB" id="501320at2"/>
<dbReference type="InterPro" id="IPR017871">
    <property type="entry name" value="ABC_transporter-like_CS"/>
</dbReference>
<dbReference type="Pfam" id="PF00005">
    <property type="entry name" value="ABC_tran"/>
    <property type="match status" value="2"/>
</dbReference>
<evidence type="ECO:0000256" key="6">
    <source>
        <dbReference type="ARBA" id="ARBA00022840"/>
    </source>
</evidence>
<reference evidence="10 11" key="1">
    <citation type="journal article" date="2015" name="Int. J. Syst. Evol. Microbiol.">
        <title>Novibacillus thermophilus gen. nov., sp. nov., a Gram-staining-negative and moderately thermophilic member of the family Thermoactinomycetaceae.</title>
        <authorList>
            <person name="Yang G."/>
            <person name="Chen J."/>
            <person name="Zhou S."/>
        </authorList>
    </citation>
    <scope>NUCLEOTIDE SEQUENCE [LARGE SCALE GENOMIC DNA]</scope>
    <source>
        <strain evidence="10 11">SG-1</strain>
    </source>
</reference>
<evidence type="ECO:0000256" key="5">
    <source>
        <dbReference type="ARBA" id="ARBA00022741"/>
    </source>
</evidence>
<dbReference type="NCBIfam" id="NF010167">
    <property type="entry name" value="PRK13648.1"/>
    <property type="match status" value="2"/>
</dbReference>
<dbReference type="SUPFAM" id="SSF52540">
    <property type="entry name" value="P-loop containing nucleoside triphosphate hydrolases"/>
    <property type="match status" value="2"/>
</dbReference>
<dbReference type="CDD" id="cd03225">
    <property type="entry name" value="ABC_cobalt_CbiO_domain1"/>
    <property type="match status" value="2"/>
</dbReference>
<dbReference type="InterPro" id="IPR003439">
    <property type="entry name" value="ABC_transporter-like_ATP-bd"/>
</dbReference>
<keyword evidence="4" id="KW-1003">Cell membrane</keyword>
<comment type="similarity">
    <text evidence="2">Belongs to the ABC transporter superfamily.</text>
</comment>